<evidence type="ECO:0000313" key="1">
    <source>
        <dbReference type="EMBL" id="NJB69636.1"/>
    </source>
</evidence>
<accession>A0A846QL07</accession>
<dbReference type="EMBL" id="JAATJJ010000001">
    <property type="protein sequence ID" value="NJB69636.1"/>
    <property type="molecule type" value="Genomic_DNA"/>
</dbReference>
<gene>
    <name evidence="1" type="ORF">GGR42_000098</name>
</gene>
<evidence type="ECO:0000313" key="2">
    <source>
        <dbReference type="Proteomes" id="UP000590442"/>
    </source>
</evidence>
<reference evidence="1 2" key="1">
    <citation type="submission" date="2020-03" db="EMBL/GenBank/DDBJ databases">
        <title>Genomic Encyclopedia of Type Strains, Phase IV (KMG-IV): sequencing the most valuable type-strain genomes for metagenomic binning, comparative biology and taxonomic classification.</title>
        <authorList>
            <person name="Goeker M."/>
        </authorList>
    </citation>
    <scope>NUCLEOTIDE SEQUENCE [LARGE SCALE GENOMIC DNA]</scope>
    <source>
        <strain evidence="1 2">DSM 29762</strain>
    </source>
</reference>
<protein>
    <recommendedName>
        <fullName evidence="3">Cytoplasmic protein</fullName>
    </recommendedName>
</protein>
<comment type="caution">
    <text evidence="1">The sequence shown here is derived from an EMBL/GenBank/DDBJ whole genome shotgun (WGS) entry which is preliminary data.</text>
</comment>
<proteinExistence type="predicted"/>
<organism evidence="1 2">
    <name type="scientific">Saonia flava</name>
    <dbReference type="NCBI Taxonomy" id="523696"/>
    <lineage>
        <taxon>Bacteria</taxon>
        <taxon>Pseudomonadati</taxon>
        <taxon>Bacteroidota</taxon>
        <taxon>Flavobacteriia</taxon>
        <taxon>Flavobacteriales</taxon>
        <taxon>Flavobacteriaceae</taxon>
        <taxon>Saonia</taxon>
    </lineage>
</organism>
<name>A0A846QL07_9FLAO</name>
<keyword evidence="2" id="KW-1185">Reference proteome</keyword>
<evidence type="ECO:0008006" key="3">
    <source>
        <dbReference type="Google" id="ProtNLM"/>
    </source>
</evidence>
<sequence>MDFNRELIERAHKNSSLHKAEILNSDICGCFYCLKTSKPNEIVEWIDTDNPKSATALCPHCDIDSLIGSASGFPVDNEDFLKAMNKFWF</sequence>
<dbReference type="Proteomes" id="UP000590442">
    <property type="component" value="Unassembled WGS sequence"/>
</dbReference>
<dbReference type="AlphaFoldDB" id="A0A846QL07"/>